<evidence type="ECO:0000313" key="15">
    <source>
        <dbReference type="Proteomes" id="UP000006242"/>
    </source>
</evidence>
<reference evidence="14 15" key="2">
    <citation type="journal article" date="2013" name="PLoS ONE">
        <title>INDIGO - INtegrated Data Warehouse of MIcrobial GenOmes with Examples from the Red Sea Extremophiles.</title>
        <authorList>
            <person name="Alam I."/>
            <person name="Antunes A."/>
            <person name="Kamau A.A."/>
            <person name="Ba Alawi W."/>
            <person name="Kalkatawi M."/>
            <person name="Stingl U."/>
            <person name="Bajic V.B."/>
        </authorList>
    </citation>
    <scope>NUCLEOTIDE SEQUENCE [LARGE SCALE GENOMIC DNA]</scope>
    <source>
        <strain evidence="14 15">E1L3A</strain>
    </source>
</reference>
<comment type="similarity">
    <text evidence="3">Belongs to the NMT1/THI5 family.</text>
</comment>
<dbReference type="InterPro" id="IPR015168">
    <property type="entry name" value="SsuA/THI5"/>
</dbReference>
<keyword evidence="12" id="KW-0732">Signal</keyword>
<evidence type="ECO:0000256" key="7">
    <source>
        <dbReference type="ARBA" id="ARBA00022898"/>
    </source>
</evidence>
<dbReference type="AlphaFoldDB" id="U2FZT0"/>
<feature type="domain" description="SsuA/THI5-like" evidence="13">
    <location>
        <begin position="43"/>
        <end position="259"/>
    </location>
</feature>
<organism evidence="14 15">
    <name type="scientific">Salinisphaera shabanensis E1L3A</name>
    <dbReference type="NCBI Taxonomy" id="1033802"/>
    <lineage>
        <taxon>Bacteria</taxon>
        <taxon>Pseudomonadati</taxon>
        <taxon>Pseudomonadota</taxon>
        <taxon>Gammaproteobacteria</taxon>
        <taxon>Salinisphaerales</taxon>
        <taxon>Salinisphaeraceae</taxon>
        <taxon>Salinisphaera</taxon>
    </lineage>
</organism>
<dbReference type="Pfam" id="PF09084">
    <property type="entry name" value="NMT1"/>
    <property type="match status" value="1"/>
</dbReference>
<evidence type="ECO:0000313" key="14">
    <source>
        <dbReference type="EMBL" id="ERJ19583.1"/>
    </source>
</evidence>
<dbReference type="STRING" id="1033802.SSPSH_001352"/>
<evidence type="ECO:0000256" key="1">
    <source>
        <dbReference type="ARBA" id="ARBA00003469"/>
    </source>
</evidence>
<dbReference type="InterPro" id="IPR027939">
    <property type="entry name" value="NMT1/THI5"/>
</dbReference>
<evidence type="ECO:0000256" key="6">
    <source>
        <dbReference type="ARBA" id="ARBA00022723"/>
    </source>
</evidence>
<dbReference type="SUPFAM" id="SSF53850">
    <property type="entry name" value="Periplasmic binding protein-like II"/>
    <property type="match status" value="1"/>
</dbReference>
<comment type="subunit">
    <text evidence="4">Homodimer.</text>
</comment>
<protein>
    <recommendedName>
        <fullName evidence="10">Thiamine pyrimidine synthase</fullName>
    </recommendedName>
</protein>
<evidence type="ECO:0000256" key="9">
    <source>
        <dbReference type="ARBA" id="ARBA00023004"/>
    </source>
</evidence>
<comment type="pathway">
    <text evidence="2">Cofactor biosynthesis; thiamine diphosphate biosynthesis.</text>
</comment>
<evidence type="ECO:0000256" key="10">
    <source>
        <dbReference type="ARBA" id="ARBA00033171"/>
    </source>
</evidence>
<keyword evidence="9" id="KW-0408">Iron</keyword>
<sequence length="342" mass="37162">MIDLLFRTLTRTLILGTLLFSATNAAAETVAVRFTLDWKIQGVHAPFYLAQQRGYFADQGLDVTIDQGEGSAATVSRVLSGAYDAGFGDMNAIIQTAAKSPDRAPVMVYQIYNQPPFAVLTTADGPTESVADFPGHTFGGPAGSAATKLFPAMLEASDINPDSVSITNVAPQLQEQLLNRGDVDAALVFNVTSYMNLVSQGRDPQADYRWFAYGDHGLDIYSNGVMVSQAMIADHPEAVEGLVKAINHAMQDIIQDPDAGIAAVKQREAFIDADAERKRLDYAMTHLIVSDESREIGIGDVSTQRLSRSIDTIADLYDLESKPLAETVFTDRFLPPRDQRLP</sequence>
<keyword evidence="7" id="KW-0663">Pyridoxal phosphate</keyword>
<evidence type="ECO:0000256" key="8">
    <source>
        <dbReference type="ARBA" id="ARBA00022977"/>
    </source>
</evidence>
<dbReference type="PANTHER" id="PTHR31528">
    <property type="entry name" value="4-AMINO-5-HYDROXYMETHYL-2-METHYLPYRIMIDINE PHOSPHATE SYNTHASE THI11-RELATED"/>
    <property type="match status" value="1"/>
</dbReference>
<dbReference type="Gene3D" id="3.40.190.10">
    <property type="entry name" value="Periplasmic binding protein-like II"/>
    <property type="match status" value="2"/>
</dbReference>
<dbReference type="GO" id="GO:0016740">
    <property type="term" value="F:transferase activity"/>
    <property type="evidence" value="ECO:0007669"/>
    <property type="project" value="UniProtKB-KW"/>
</dbReference>
<dbReference type="RefSeq" id="WP_006912849.1">
    <property type="nucleotide sequence ID" value="NZ_AFNV02000008.1"/>
</dbReference>
<comment type="function">
    <text evidence="1">Responsible for the formation of the pyrimidine heterocycle in the thiamine biosynthesis pathway. Catalyzes the formation of hydroxymethylpyrimidine phosphate (HMP-P) from histidine and pyridoxal phosphate (PLP). The protein uses PLP and the active site histidine to form HMP-P, generating an inactive enzyme. The enzyme can only undergo a single turnover, which suggests it is a suicide enzyme.</text>
</comment>
<proteinExistence type="inferred from homology"/>
<keyword evidence="15" id="KW-1185">Reference proteome</keyword>
<dbReference type="PANTHER" id="PTHR31528:SF1">
    <property type="entry name" value="4-AMINO-5-HYDROXYMETHYL-2-METHYLPYRIMIDINE PHOSPHATE SYNTHASE THI11-RELATED"/>
    <property type="match status" value="1"/>
</dbReference>
<dbReference type="GO" id="GO:0009228">
    <property type="term" value="P:thiamine biosynthetic process"/>
    <property type="evidence" value="ECO:0007669"/>
    <property type="project" value="UniProtKB-KW"/>
</dbReference>
<comment type="catalytic activity">
    <reaction evidence="11">
        <text>N(6)-(pyridoxal phosphate)-L-lysyl-[4-amino-5-hydroxymethyl-2-methylpyrimidine phosphate synthase] + L-histidyl-[4-amino-5-hydroxymethyl-2-methylpyrimidine phosphate synthase] + 2 Fe(3+) + 4 H2O = L-lysyl-[4-amino-5-hydroxymethyl-2-methylpyrimidine phosphate synthase] + (2S)-2-amino-5-hydroxy-4-oxopentanoyl-[4-amino-5-hydroxymethyl-2-methylpyrimidine phosphate synthase] + 4-amino-2-methyl-5-(phosphooxymethyl)pyrimidine + 3-oxopropanoate + 2 Fe(2+) + 2 H(+)</text>
        <dbReference type="Rhea" id="RHEA:65756"/>
        <dbReference type="Rhea" id="RHEA-COMP:16892"/>
        <dbReference type="Rhea" id="RHEA-COMP:16893"/>
        <dbReference type="Rhea" id="RHEA-COMP:16894"/>
        <dbReference type="Rhea" id="RHEA-COMP:16895"/>
        <dbReference type="ChEBI" id="CHEBI:15377"/>
        <dbReference type="ChEBI" id="CHEBI:15378"/>
        <dbReference type="ChEBI" id="CHEBI:29033"/>
        <dbReference type="ChEBI" id="CHEBI:29034"/>
        <dbReference type="ChEBI" id="CHEBI:29969"/>
        <dbReference type="ChEBI" id="CHEBI:29979"/>
        <dbReference type="ChEBI" id="CHEBI:33190"/>
        <dbReference type="ChEBI" id="CHEBI:58354"/>
        <dbReference type="ChEBI" id="CHEBI:143915"/>
        <dbReference type="ChEBI" id="CHEBI:157692"/>
    </reaction>
    <physiologicalReaction direction="left-to-right" evidence="11">
        <dbReference type="Rhea" id="RHEA:65757"/>
    </physiologicalReaction>
</comment>
<name>U2FZT0_9GAMM</name>
<evidence type="ECO:0000256" key="12">
    <source>
        <dbReference type="SAM" id="SignalP"/>
    </source>
</evidence>
<accession>U2FZT0</accession>
<feature type="signal peptide" evidence="12">
    <location>
        <begin position="1"/>
        <end position="27"/>
    </location>
</feature>
<dbReference type="EMBL" id="AFNV02000008">
    <property type="protein sequence ID" value="ERJ19583.1"/>
    <property type="molecule type" value="Genomic_DNA"/>
</dbReference>
<dbReference type="eggNOG" id="COG0715">
    <property type="taxonomic scope" value="Bacteria"/>
</dbReference>
<dbReference type="GO" id="GO:0046872">
    <property type="term" value="F:metal ion binding"/>
    <property type="evidence" value="ECO:0007669"/>
    <property type="project" value="UniProtKB-KW"/>
</dbReference>
<dbReference type="OrthoDB" id="9815602at2"/>
<evidence type="ECO:0000256" key="3">
    <source>
        <dbReference type="ARBA" id="ARBA00009406"/>
    </source>
</evidence>
<evidence type="ECO:0000256" key="2">
    <source>
        <dbReference type="ARBA" id="ARBA00004948"/>
    </source>
</evidence>
<evidence type="ECO:0000256" key="5">
    <source>
        <dbReference type="ARBA" id="ARBA00022679"/>
    </source>
</evidence>
<evidence type="ECO:0000256" key="11">
    <source>
        <dbReference type="ARBA" id="ARBA00048179"/>
    </source>
</evidence>
<dbReference type="Proteomes" id="UP000006242">
    <property type="component" value="Unassembled WGS sequence"/>
</dbReference>
<reference evidence="14 15" key="1">
    <citation type="journal article" date="2011" name="J. Bacteriol.">
        <title>Genome sequence of Salinisphaera shabanensis, a gammaproteobacterium from the harsh, variable environment of the brine-seawater interface of the Shaban Deep in the Red Sea.</title>
        <authorList>
            <person name="Antunes A."/>
            <person name="Alam I."/>
            <person name="Bajic V.B."/>
            <person name="Stingl U."/>
        </authorList>
    </citation>
    <scope>NUCLEOTIDE SEQUENCE [LARGE SCALE GENOMIC DNA]</scope>
    <source>
        <strain evidence="14 15">E1L3A</strain>
    </source>
</reference>
<keyword evidence="5" id="KW-0808">Transferase</keyword>
<keyword evidence="8" id="KW-0784">Thiamine biosynthesis</keyword>
<evidence type="ECO:0000259" key="13">
    <source>
        <dbReference type="Pfam" id="PF09084"/>
    </source>
</evidence>
<evidence type="ECO:0000256" key="4">
    <source>
        <dbReference type="ARBA" id="ARBA00011738"/>
    </source>
</evidence>
<keyword evidence="6" id="KW-0479">Metal-binding</keyword>
<gene>
    <name evidence="14" type="ORF">SSPSH_001352</name>
</gene>
<comment type="caution">
    <text evidence="14">The sequence shown here is derived from an EMBL/GenBank/DDBJ whole genome shotgun (WGS) entry which is preliminary data.</text>
</comment>
<feature type="chain" id="PRO_5004626557" description="Thiamine pyrimidine synthase" evidence="12">
    <location>
        <begin position="28"/>
        <end position="342"/>
    </location>
</feature>